<gene>
    <name evidence="2" type="ORF">B0W48_00955</name>
</gene>
<reference evidence="2 3" key="1">
    <citation type="submission" date="2017-02" db="EMBL/GenBank/DDBJ databases">
        <title>Complete genome sequence of the cold-active Pseudoalteromonas aliena strain EH1 isolated from Arctic seawater.</title>
        <authorList>
            <person name="Kim E."/>
            <person name="Heo E."/>
            <person name="Kim H."/>
            <person name="Kim D."/>
        </authorList>
    </citation>
    <scope>NUCLEOTIDE SEQUENCE [LARGE SCALE GENOMIC DNA]</scope>
    <source>
        <strain evidence="2 3">EH1</strain>
    </source>
</reference>
<dbReference type="STRING" id="247523.B0W48_00955"/>
<dbReference type="Proteomes" id="UP000188243">
    <property type="component" value="Chromosome"/>
</dbReference>
<sequence>MKIILLAIASLTTSAYASDFPVDVFDASTQCTSRMTGTGERFVPPCQFSEVSLDSDQNTNYSNSSIVRSGLFKTVLDYSFTCESIRPLSVRYNLTAGVDASSSNRVSGSRSYENSNIELTHGFTNSILNFASLEGNTGFQAIKPGCKLTVQQLLTYPEPRYFNQLTTHLVSYNNQLKLLINIATPSSNHINLISTIDNTLSTLEFLQFDIEDEFLLDTVQVTIADLIESKSHLTNNCSAGSSSTLCSAEISNLRNFISNSLVFNEGRISQLYNFLNEQVSWLSGKPLGRDQFILSNGLNKLSSQL</sequence>
<feature type="chain" id="PRO_5010195402" evidence="1">
    <location>
        <begin position="18"/>
        <end position="305"/>
    </location>
</feature>
<organism evidence="2 3">
    <name type="scientific">Pseudoalteromonas aliena</name>
    <dbReference type="NCBI Taxonomy" id="247523"/>
    <lineage>
        <taxon>Bacteria</taxon>
        <taxon>Pseudomonadati</taxon>
        <taxon>Pseudomonadota</taxon>
        <taxon>Gammaproteobacteria</taxon>
        <taxon>Alteromonadales</taxon>
        <taxon>Pseudoalteromonadaceae</taxon>
        <taxon>Pseudoalteromonas</taxon>
    </lineage>
</organism>
<name>A0A1Q2GTM4_9GAMM</name>
<accession>A0A1Q2GTM4</accession>
<keyword evidence="1" id="KW-0732">Signal</keyword>
<evidence type="ECO:0000313" key="3">
    <source>
        <dbReference type="Proteomes" id="UP000188243"/>
    </source>
</evidence>
<dbReference type="RefSeq" id="WP_077535215.1">
    <property type="nucleotide sequence ID" value="NZ_CP019628.1"/>
</dbReference>
<protein>
    <submittedName>
        <fullName evidence="2">Uncharacterized protein</fullName>
    </submittedName>
</protein>
<feature type="signal peptide" evidence="1">
    <location>
        <begin position="1"/>
        <end position="17"/>
    </location>
</feature>
<dbReference type="AlphaFoldDB" id="A0A1Q2GTM4"/>
<dbReference type="KEGG" id="paln:B0W48_00955"/>
<proteinExistence type="predicted"/>
<evidence type="ECO:0000256" key="1">
    <source>
        <dbReference type="SAM" id="SignalP"/>
    </source>
</evidence>
<dbReference type="EMBL" id="CP019628">
    <property type="protein sequence ID" value="AQP98481.1"/>
    <property type="molecule type" value="Genomic_DNA"/>
</dbReference>
<evidence type="ECO:0000313" key="2">
    <source>
        <dbReference type="EMBL" id="AQP98481.1"/>
    </source>
</evidence>